<dbReference type="PANTHER" id="PTHR16156">
    <property type="entry name" value="AFTIPHILIN A-RELATED"/>
    <property type="match status" value="1"/>
</dbReference>
<dbReference type="EMBL" id="CABPRJ010000989">
    <property type="protein sequence ID" value="VVC34275.1"/>
    <property type="molecule type" value="Genomic_DNA"/>
</dbReference>
<dbReference type="GO" id="GO:0030121">
    <property type="term" value="C:AP-1 adaptor complex"/>
    <property type="evidence" value="ECO:0007669"/>
    <property type="project" value="TreeGrafter"/>
</dbReference>
<evidence type="ECO:0000259" key="2">
    <source>
        <dbReference type="Pfam" id="PF15045"/>
    </source>
</evidence>
<dbReference type="Pfam" id="PF15045">
    <property type="entry name" value="Clathrin_bdg"/>
    <property type="match status" value="1"/>
</dbReference>
<dbReference type="OrthoDB" id="5917212at2759"/>
<name>A0A5E4MSA9_9HEMI</name>
<dbReference type="InterPro" id="IPR046359">
    <property type="entry name" value="Aftin-like"/>
</dbReference>
<evidence type="ECO:0000313" key="3">
    <source>
        <dbReference type="EMBL" id="VVC34275.1"/>
    </source>
</evidence>
<protein>
    <submittedName>
        <fullName evidence="3">Aftiphilin, clathrin-binding box</fullName>
    </submittedName>
</protein>
<evidence type="ECO:0000313" key="4">
    <source>
        <dbReference type="Proteomes" id="UP000325440"/>
    </source>
</evidence>
<sequence>MSDDIPPLISETPPPMSKSDWEDDDEFIDFPHLEMPSDNSLSPDGIPGRWNHIESLPYDSDFVDKPVDYIESNTNDSLPNWSLGVAKKDQFLESSISQHENSLHHNNLPIWKDKENIIPCTNIKQLTSNHICDSTDYKTEIKHNTSSENNVINSSTKIDEKLSVIVEQNIGDIENITSNITPQYLKKVELPLKNFSIVENIKNNDYEVNINSEKSSLKNTSVNGNVECVNIKEFSNQTSCVPNILLENMKNNVSDFATDAAYNMLNNVSVNSNNNNIIIKNDQLKYSDFETELPNSLNVPLPNRTSEEHIEIFENHESIDKYHNPDQIKIVQFNDNNSKIPQNSSSSVNTNIEQNNENTVDDNLDSEFDDFCDFHAFTNYDEPNISEISTENNFEHSNNKKEKCDNDDNNLTLKSNNQNNITCNIINDEDNFCDFESQVLNDKQFNTVLDSKSQVQIDYKKFCEDAFYGDYTQCNEINLQDLEHELNESLVWQHLKDIESSPALKYNWSKSESNNVFLSSLSIDSRNILYGAFWNPKFPRFAANMSDHPLEPLKSTNNNITDSKILSSFSSGSLQANVTVTIPDVQFDWKSSGLINPLDCNHSSLLDLQILDKYAPCCKNTFQPQTWKISELVKGEEVPVKEEVILIKEEEEKYVMKDEEILVNEEVSIQSSPESIDIFNSIFNVSSKNQSVESIENSPTDEVKISLEAQTILDKLPDFEVLQKSYLLILEKENNNPFLR</sequence>
<dbReference type="Proteomes" id="UP000325440">
    <property type="component" value="Unassembled WGS sequence"/>
</dbReference>
<reference evidence="3 4" key="1">
    <citation type="submission" date="2019-08" db="EMBL/GenBank/DDBJ databases">
        <authorList>
            <person name="Alioto T."/>
            <person name="Alioto T."/>
            <person name="Gomez Garrido J."/>
        </authorList>
    </citation>
    <scope>NUCLEOTIDE SEQUENCE [LARGE SCALE GENOMIC DNA]</scope>
</reference>
<evidence type="ECO:0000256" key="1">
    <source>
        <dbReference type="SAM" id="MobiDB-lite"/>
    </source>
</evidence>
<keyword evidence="4" id="KW-1185">Reference proteome</keyword>
<feature type="region of interest" description="Disordered" evidence="1">
    <location>
        <begin position="1"/>
        <end position="25"/>
    </location>
</feature>
<dbReference type="GO" id="GO:0030276">
    <property type="term" value="F:clathrin binding"/>
    <property type="evidence" value="ECO:0007669"/>
    <property type="project" value="InterPro"/>
</dbReference>
<dbReference type="GO" id="GO:0032588">
    <property type="term" value="C:trans-Golgi network membrane"/>
    <property type="evidence" value="ECO:0007669"/>
    <property type="project" value="InterPro"/>
</dbReference>
<gene>
    <name evidence="3" type="ORF">CINCED_3A017358</name>
</gene>
<proteinExistence type="predicted"/>
<dbReference type="InterPro" id="IPR029205">
    <property type="entry name" value="Clathrin-bd"/>
</dbReference>
<organism evidence="3 4">
    <name type="scientific">Cinara cedri</name>
    <dbReference type="NCBI Taxonomy" id="506608"/>
    <lineage>
        <taxon>Eukaryota</taxon>
        <taxon>Metazoa</taxon>
        <taxon>Ecdysozoa</taxon>
        <taxon>Arthropoda</taxon>
        <taxon>Hexapoda</taxon>
        <taxon>Insecta</taxon>
        <taxon>Pterygota</taxon>
        <taxon>Neoptera</taxon>
        <taxon>Paraneoptera</taxon>
        <taxon>Hemiptera</taxon>
        <taxon>Sternorrhyncha</taxon>
        <taxon>Aphidomorpha</taxon>
        <taxon>Aphidoidea</taxon>
        <taxon>Aphididae</taxon>
        <taxon>Lachninae</taxon>
        <taxon>Cinara</taxon>
    </lineage>
</organism>
<accession>A0A5E4MSA9</accession>
<dbReference type="AlphaFoldDB" id="A0A5E4MSA9"/>
<dbReference type="PANTHER" id="PTHR16156:SF10">
    <property type="entry name" value="AFTIPHILIN-RELATED"/>
    <property type="match status" value="1"/>
</dbReference>
<feature type="domain" description="Aftiphilin clathrin-binding box" evidence="2">
    <location>
        <begin position="491"/>
        <end position="556"/>
    </location>
</feature>